<dbReference type="CDD" id="cd00801">
    <property type="entry name" value="INT_P4_C"/>
    <property type="match status" value="1"/>
</dbReference>
<evidence type="ECO:0000256" key="1">
    <source>
        <dbReference type="ARBA" id="ARBA00008857"/>
    </source>
</evidence>
<dbReference type="InterPro" id="IPR025166">
    <property type="entry name" value="Integrase_DNA_bind_dom"/>
</dbReference>
<dbReference type="PANTHER" id="PTHR30629">
    <property type="entry name" value="PROPHAGE INTEGRASE"/>
    <property type="match status" value="1"/>
</dbReference>
<dbReference type="GO" id="GO:0006310">
    <property type="term" value="P:DNA recombination"/>
    <property type="evidence" value="ECO:0007669"/>
    <property type="project" value="UniProtKB-KW"/>
</dbReference>
<dbReference type="Gene3D" id="1.10.443.10">
    <property type="entry name" value="Intergrase catalytic core"/>
    <property type="match status" value="1"/>
</dbReference>
<dbReference type="AlphaFoldDB" id="A0A840RPS6"/>
<reference evidence="8 9" key="1">
    <citation type="submission" date="2020-08" db="EMBL/GenBank/DDBJ databases">
        <title>Genomic Encyclopedia of Type Strains, Phase IV (KMG-IV): sequencing the most valuable type-strain genomes for metagenomic binning, comparative biology and taxonomic classification.</title>
        <authorList>
            <person name="Goeker M."/>
        </authorList>
    </citation>
    <scope>NUCLEOTIDE SEQUENCE [LARGE SCALE GENOMIC DNA]</scope>
    <source>
        <strain evidence="8 9">DSM 23240</strain>
    </source>
</reference>
<dbReference type="PROSITE" id="PS51898">
    <property type="entry name" value="TYR_RECOMBINASE"/>
    <property type="match status" value="1"/>
</dbReference>
<dbReference type="InterPro" id="IPR038488">
    <property type="entry name" value="Integrase_DNA-bd_sf"/>
</dbReference>
<comment type="caution">
    <text evidence="8">The sequence shown here is derived from an EMBL/GenBank/DDBJ whole genome shotgun (WGS) entry which is preliminary data.</text>
</comment>
<organism evidence="8 9">
    <name type="scientific">Glaciimonas immobilis</name>
    <dbReference type="NCBI Taxonomy" id="728004"/>
    <lineage>
        <taxon>Bacteria</taxon>
        <taxon>Pseudomonadati</taxon>
        <taxon>Pseudomonadota</taxon>
        <taxon>Betaproteobacteria</taxon>
        <taxon>Burkholderiales</taxon>
        <taxon>Oxalobacteraceae</taxon>
        <taxon>Glaciimonas</taxon>
    </lineage>
</organism>
<evidence type="ECO:0000256" key="5">
    <source>
        <dbReference type="PROSITE-ProRule" id="PRU01248"/>
    </source>
</evidence>
<evidence type="ECO:0000256" key="4">
    <source>
        <dbReference type="ARBA" id="ARBA00023172"/>
    </source>
</evidence>
<evidence type="ECO:0000256" key="3">
    <source>
        <dbReference type="ARBA" id="ARBA00023125"/>
    </source>
</evidence>
<name>A0A840RPS6_9BURK</name>
<dbReference type="Pfam" id="PF00589">
    <property type="entry name" value="Phage_integrase"/>
    <property type="match status" value="1"/>
</dbReference>
<dbReference type="RefSeq" id="WP_168052705.1">
    <property type="nucleotide sequence ID" value="NZ_JAAOZT010000002.1"/>
</dbReference>
<dbReference type="GO" id="GO:0003677">
    <property type="term" value="F:DNA binding"/>
    <property type="evidence" value="ECO:0007669"/>
    <property type="project" value="UniProtKB-UniRule"/>
</dbReference>
<evidence type="ECO:0000313" key="9">
    <source>
        <dbReference type="Proteomes" id="UP000571084"/>
    </source>
</evidence>
<dbReference type="PROSITE" id="PS51900">
    <property type="entry name" value="CB"/>
    <property type="match status" value="1"/>
</dbReference>
<keyword evidence="3 5" id="KW-0238">DNA-binding</keyword>
<dbReference type="InterPro" id="IPR010998">
    <property type="entry name" value="Integrase_recombinase_N"/>
</dbReference>
<evidence type="ECO:0000256" key="2">
    <source>
        <dbReference type="ARBA" id="ARBA00022908"/>
    </source>
</evidence>
<dbReference type="InterPro" id="IPR053876">
    <property type="entry name" value="Phage_int_M"/>
</dbReference>
<proteinExistence type="inferred from homology"/>
<dbReference type="Pfam" id="PF22022">
    <property type="entry name" value="Phage_int_M"/>
    <property type="match status" value="1"/>
</dbReference>
<dbReference type="SUPFAM" id="SSF56349">
    <property type="entry name" value="DNA breaking-rejoining enzymes"/>
    <property type="match status" value="1"/>
</dbReference>
<evidence type="ECO:0000313" key="8">
    <source>
        <dbReference type="EMBL" id="MBB5198621.1"/>
    </source>
</evidence>
<accession>A0A840RPS6</accession>
<feature type="domain" description="Tyr recombinase" evidence="6">
    <location>
        <begin position="208"/>
        <end position="396"/>
    </location>
</feature>
<dbReference type="GO" id="GO:0015074">
    <property type="term" value="P:DNA integration"/>
    <property type="evidence" value="ECO:0007669"/>
    <property type="project" value="UniProtKB-KW"/>
</dbReference>
<keyword evidence="4" id="KW-0233">DNA recombination</keyword>
<dbReference type="Gene3D" id="1.10.150.130">
    <property type="match status" value="1"/>
</dbReference>
<dbReference type="Pfam" id="PF13356">
    <property type="entry name" value="Arm-DNA-bind_3"/>
    <property type="match status" value="1"/>
</dbReference>
<keyword evidence="2" id="KW-0229">DNA integration</keyword>
<keyword evidence="9" id="KW-1185">Reference proteome</keyword>
<dbReference type="Proteomes" id="UP000571084">
    <property type="component" value="Unassembled WGS sequence"/>
</dbReference>
<dbReference type="InterPro" id="IPR013762">
    <property type="entry name" value="Integrase-like_cat_sf"/>
</dbReference>
<evidence type="ECO:0000259" key="6">
    <source>
        <dbReference type="PROSITE" id="PS51898"/>
    </source>
</evidence>
<dbReference type="EMBL" id="JACHHQ010000001">
    <property type="protein sequence ID" value="MBB5198621.1"/>
    <property type="molecule type" value="Genomic_DNA"/>
</dbReference>
<dbReference type="InterPro" id="IPR050808">
    <property type="entry name" value="Phage_Integrase"/>
</dbReference>
<gene>
    <name evidence="8" type="ORF">HNR39_000431</name>
</gene>
<protein>
    <submittedName>
        <fullName evidence="8">Integrase</fullName>
    </submittedName>
</protein>
<dbReference type="Gene3D" id="3.30.160.390">
    <property type="entry name" value="Integrase, DNA-binding domain"/>
    <property type="match status" value="1"/>
</dbReference>
<evidence type="ECO:0000259" key="7">
    <source>
        <dbReference type="PROSITE" id="PS51900"/>
    </source>
</evidence>
<dbReference type="InterPro" id="IPR002104">
    <property type="entry name" value="Integrase_catalytic"/>
</dbReference>
<feature type="domain" description="Core-binding (CB)" evidence="7">
    <location>
        <begin position="104"/>
        <end position="185"/>
    </location>
</feature>
<dbReference type="PANTHER" id="PTHR30629:SF2">
    <property type="entry name" value="PROPHAGE INTEGRASE INTS-RELATED"/>
    <property type="match status" value="1"/>
</dbReference>
<comment type="similarity">
    <text evidence="1">Belongs to the 'phage' integrase family.</text>
</comment>
<dbReference type="InterPro" id="IPR044068">
    <property type="entry name" value="CB"/>
</dbReference>
<sequence>MPKLATPLTDIQVKSAKPKDKSYTLADGGGMYLEVSPLGSKIWRMAYRQPNGKNTRLTFGAYPAVTLLAARKRRDEARALREAGTDPAQARRIDKSNKATLSANTFEVVAREWHTHKLDTWKAQTATNILHRLEVDVFPLVGKHPIATIKAPTMLDVLRQVEKRGALDMAKRLRQVCSQIFDYSVASGRGEVNPMPSLKGALKHSESGNHAAITADGLPEFIRAFEKIEGHMYPPTKVMFRLMMMIFVRTSELIETPWSEVDLVNESWIIPWQRMKMGKRKVKPRKVDHHVFLPTQGWALLHELHTFTGGNKHLFPNMRDPTKPTSNGTILAAIKRMGYTGKMTGHGFRSLAMGVIKERLGYRHEVVDRQLSHASGDAYGEAYDRALFLDERKVMMQQYADYLENVAGGIVIAGKFGKAV</sequence>
<dbReference type="InterPro" id="IPR011010">
    <property type="entry name" value="DNA_brk_join_enz"/>
</dbReference>